<name>A0A644Z046_9ZZZZ</name>
<dbReference type="EMBL" id="VSSQ01006273">
    <property type="protein sequence ID" value="MPM32113.1"/>
    <property type="molecule type" value="Genomic_DNA"/>
</dbReference>
<dbReference type="AlphaFoldDB" id="A0A644Z046"/>
<gene>
    <name evidence="1" type="ORF">SDC9_78672</name>
</gene>
<comment type="caution">
    <text evidence="1">The sequence shown here is derived from an EMBL/GenBank/DDBJ whole genome shotgun (WGS) entry which is preliminary data.</text>
</comment>
<organism evidence="1">
    <name type="scientific">bioreactor metagenome</name>
    <dbReference type="NCBI Taxonomy" id="1076179"/>
    <lineage>
        <taxon>unclassified sequences</taxon>
        <taxon>metagenomes</taxon>
        <taxon>ecological metagenomes</taxon>
    </lineage>
</organism>
<evidence type="ECO:0000313" key="1">
    <source>
        <dbReference type="EMBL" id="MPM32113.1"/>
    </source>
</evidence>
<reference evidence="1" key="1">
    <citation type="submission" date="2019-08" db="EMBL/GenBank/DDBJ databases">
        <authorList>
            <person name="Kucharzyk K."/>
            <person name="Murdoch R.W."/>
            <person name="Higgins S."/>
            <person name="Loffler F."/>
        </authorList>
    </citation>
    <scope>NUCLEOTIDE SEQUENCE</scope>
</reference>
<proteinExistence type="predicted"/>
<accession>A0A644Z046</accession>
<protein>
    <submittedName>
        <fullName evidence="1">Uncharacterized protein</fullName>
    </submittedName>
</protein>
<sequence length="165" mass="18470">MLNENGILIFHLRQLRIICGAEAHDIKVRVAAFKVNHQFVVRGEGDHVVWHPAYNVAEQPCVQHQSARLGHIGGQNGADSGLHVIAGDRDGLLRAQQETLQSGDGAFLRHGAGSHAHGVLQECFFTGEFHRPFSFLSELFFLIEDRVGTENPHTTRLLEKKNRFF</sequence>